<evidence type="ECO:0000313" key="3">
    <source>
        <dbReference type="Proteomes" id="UP001596020"/>
    </source>
</evidence>
<protein>
    <submittedName>
        <fullName evidence="2">RCC1 domain-containing protein</fullName>
    </submittedName>
</protein>
<dbReference type="Pfam" id="PF00415">
    <property type="entry name" value="RCC1"/>
    <property type="match status" value="1"/>
</dbReference>
<dbReference type="Gene3D" id="2.130.10.30">
    <property type="entry name" value="Regulator of chromosome condensation 1/beta-lactamase-inhibitor protein II"/>
    <property type="match status" value="2"/>
</dbReference>
<keyword evidence="1" id="KW-0732">Signal</keyword>
<proteinExistence type="predicted"/>
<dbReference type="InterPro" id="IPR009091">
    <property type="entry name" value="RCC1/BLIP-II"/>
</dbReference>
<name>A0ABV9K694_9PORP</name>
<dbReference type="SUPFAM" id="SSF50985">
    <property type="entry name" value="RCC1/BLIP-II"/>
    <property type="match status" value="2"/>
</dbReference>
<dbReference type="Pfam" id="PF13540">
    <property type="entry name" value="RCC1_2"/>
    <property type="match status" value="1"/>
</dbReference>
<comment type="caution">
    <text evidence="2">The sequence shown here is derived from an EMBL/GenBank/DDBJ whole genome shotgun (WGS) entry which is preliminary data.</text>
</comment>
<reference evidence="3" key="1">
    <citation type="journal article" date="2019" name="Int. J. Syst. Evol. Microbiol.">
        <title>The Global Catalogue of Microorganisms (GCM) 10K type strain sequencing project: providing services to taxonomists for standard genome sequencing and annotation.</title>
        <authorList>
            <consortium name="The Broad Institute Genomics Platform"/>
            <consortium name="The Broad Institute Genome Sequencing Center for Infectious Disease"/>
            <person name="Wu L."/>
            <person name="Ma J."/>
        </authorList>
    </citation>
    <scope>NUCLEOTIDE SEQUENCE [LARGE SCALE GENOMIC DNA]</scope>
    <source>
        <strain evidence="3">CGMCC 4.7357</strain>
    </source>
</reference>
<feature type="chain" id="PRO_5046477921" evidence="1">
    <location>
        <begin position="23"/>
        <end position="494"/>
    </location>
</feature>
<feature type="signal peptide" evidence="1">
    <location>
        <begin position="1"/>
        <end position="22"/>
    </location>
</feature>
<dbReference type="Proteomes" id="UP001596020">
    <property type="component" value="Unassembled WGS sequence"/>
</dbReference>
<gene>
    <name evidence="2" type="ORF">ACFO3G_03605</name>
</gene>
<evidence type="ECO:0000313" key="2">
    <source>
        <dbReference type="EMBL" id="MFC4665700.1"/>
    </source>
</evidence>
<accession>A0ABV9K694</accession>
<dbReference type="InterPro" id="IPR051553">
    <property type="entry name" value="Ran_GTPase-activating"/>
</dbReference>
<dbReference type="PRINTS" id="PR00633">
    <property type="entry name" value="RCCNDNSATION"/>
</dbReference>
<dbReference type="PANTHER" id="PTHR45982:SF1">
    <property type="entry name" value="REGULATOR OF CHROMOSOME CONDENSATION"/>
    <property type="match status" value="1"/>
</dbReference>
<dbReference type="PROSITE" id="PS50012">
    <property type="entry name" value="RCC1_3"/>
    <property type="match status" value="3"/>
</dbReference>
<dbReference type="PANTHER" id="PTHR45982">
    <property type="entry name" value="REGULATOR OF CHROMOSOME CONDENSATION"/>
    <property type="match status" value="1"/>
</dbReference>
<organism evidence="2 3">
    <name type="scientific">Falsiporphyromonas endometrii</name>
    <dbReference type="NCBI Taxonomy" id="1387297"/>
    <lineage>
        <taxon>Bacteria</taxon>
        <taxon>Pseudomonadati</taxon>
        <taxon>Bacteroidota</taxon>
        <taxon>Bacteroidia</taxon>
        <taxon>Bacteroidales</taxon>
        <taxon>Porphyromonadaceae</taxon>
        <taxon>Falsiporphyromonas</taxon>
    </lineage>
</organism>
<dbReference type="InterPro" id="IPR000408">
    <property type="entry name" value="Reg_chr_condens"/>
</dbReference>
<evidence type="ECO:0000256" key="1">
    <source>
        <dbReference type="SAM" id="SignalP"/>
    </source>
</evidence>
<sequence length="494" mass="53756">MKTLKTILLVGALTLFGMVTYAQQKTHVFSQIASANTSSYFIRDDSTLWSAGWNADGELGVPEAGERTGVIQLMSHDHDWVFAAGGRSAAFFIKNDGSMWAVGSNEKSLQGTGNELRKNKVLTRIGEDNDWKYVTASRFWGYNGFAIKTDGTLWGWGDNESGILDPDKKAKTTPVQIGSDNDWLKVASGQGTILAIKTDGSLWAWGSNMTGSLGLGIKDNTVVMKPTRVGSDNDWIDISCVELRSYAKKKDGTWYSAGYNDGRNLLGFKGYSPEGEFDTFNEFKKLDLIDQPIIFIGGYGETTMIGVGEGDEITQIFGWGSLADYALGNGKGYLFGSTKVLPPVTVPTSPSIKSGIRFKQMATGLAFTIVLDENGKAYGWGSNRGGMLVDGTSDPEELKTSVFKKPTEIECPQDKVNVSVSNIVSSDLFRIEGLSIMIGDKVDLLNIYSGDGRILYRASGLNSGDILNFSNMKHDILIIKAVSNEQSQVEKVIL</sequence>
<dbReference type="EMBL" id="JBHSGO010000104">
    <property type="protein sequence ID" value="MFC4665700.1"/>
    <property type="molecule type" value="Genomic_DNA"/>
</dbReference>
<keyword evidence="3" id="KW-1185">Reference proteome</keyword>
<dbReference type="RefSeq" id="WP_380078068.1">
    <property type="nucleotide sequence ID" value="NZ_JBHSGO010000104.1"/>
</dbReference>